<accession>A0A1I8I2D0</accession>
<evidence type="ECO:0000313" key="1">
    <source>
        <dbReference type="Proteomes" id="UP000095280"/>
    </source>
</evidence>
<organism evidence="1 2">
    <name type="scientific">Macrostomum lignano</name>
    <dbReference type="NCBI Taxonomy" id="282301"/>
    <lineage>
        <taxon>Eukaryota</taxon>
        <taxon>Metazoa</taxon>
        <taxon>Spiralia</taxon>
        <taxon>Lophotrochozoa</taxon>
        <taxon>Platyhelminthes</taxon>
        <taxon>Rhabditophora</taxon>
        <taxon>Macrostomorpha</taxon>
        <taxon>Macrostomida</taxon>
        <taxon>Macrostomidae</taxon>
        <taxon>Macrostomum</taxon>
    </lineage>
</organism>
<evidence type="ECO:0000313" key="2">
    <source>
        <dbReference type="WBParaSite" id="maker-uti_cns_0009354-snap-gene-0.3-mRNA-1"/>
    </source>
</evidence>
<keyword evidence="1" id="KW-1185">Reference proteome</keyword>
<name>A0A1I8I2D0_9PLAT</name>
<reference evidence="2" key="1">
    <citation type="submission" date="2016-11" db="UniProtKB">
        <authorList>
            <consortium name="WormBaseParasite"/>
        </authorList>
    </citation>
    <scope>IDENTIFICATION</scope>
</reference>
<sequence length="63" mass="7395">MLVLSASAIRASWTTPDRMNGNLERVLSLLNQERLYTRRLYQELFQQCNNRGKLARRRACACH</sequence>
<dbReference type="WBParaSite" id="maker-uti_cns_0009354-snap-gene-0.3-mRNA-1">
    <property type="protein sequence ID" value="maker-uti_cns_0009354-snap-gene-0.3-mRNA-1"/>
    <property type="gene ID" value="maker-uti_cns_0009354-snap-gene-0.3"/>
</dbReference>
<protein>
    <submittedName>
        <fullName evidence="2">CULLIN_2 domain-containing protein</fullName>
    </submittedName>
</protein>
<proteinExistence type="predicted"/>
<dbReference type="AlphaFoldDB" id="A0A1I8I2D0"/>
<dbReference type="Proteomes" id="UP000095280">
    <property type="component" value="Unplaced"/>
</dbReference>